<gene>
    <name evidence="5" type="ORF">LANO_0G04544G</name>
</gene>
<accession>A0A1G4KG62</accession>
<dbReference type="InterPro" id="IPR020904">
    <property type="entry name" value="Sc_DH/Rdtase_CS"/>
</dbReference>
<sequence length="288" mass="31566">MSNTKIALVTGASSGIGYELTKQLAQKGYKVYAAARRIDRMKPLETEFPGLVVAVKLDVSEPKEIAALKDRLQTELPSQKLDILYNNAGQSCTSPASDVSNEVMEMAFKVNVFGPINLCRELLPFVINARGTVVFTGSIAGLISFPFGSVYSATKGAIHSYASGLHIEMKPFGVRVLNVVTGGVATEIADKRPIPADSIYSIPEAADALQYRRDMVKSNKPMNAAVYVSQVLKDVASSRDPVEVYHGTFSTIAYYLAKFMPYWLLEKVLEHKFKLSGMTKALQKSKRQ</sequence>
<keyword evidence="2" id="KW-0521">NADP</keyword>
<dbReference type="GO" id="GO:0005783">
    <property type="term" value="C:endoplasmic reticulum"/>
    <property type="evidence" value="ECO:0007669"/>
    <property type="project" value="TreeGrafter"/>
</dbReference>
<proteinExistence type="inferred from homology"/>
<dbReference type="InterPro" id="IPR036291">
    <property type="entry name" value="NAD(P)-bd_dom_sf"/>
</dbReference>
<dbReference type="GO" id="GO:0005811">
    <property type="term" value="C:lipid droplet"/>
    <property type="evidence" value="ECO:0007669"/>
    <property type="project" value="TreeGrafter"/>
</dbReference>
<evidence type="ECO:0000256" key="2">
    <source>
        <dbReference type="ARBA" id="ARBA00022857"/>
    </source>
</evidence>
<dbReference type="GO" id="GO:0004806">
    <property type="term" value="F:triacylglycerol lipase activity"/>
    <property type="evidence" value="ECO:0007669"/>
    <property type="project" value="TreeGrafter"/>
</dbReference>
<evidence type="ECO:0000256" key="4">
    <source>
        <dbReference type="RuleBase" id="RU000363"/>
    </source>
</evidence>
<dbReference type="PRINTS" id="PR00081">
    <property type="entry name" value="GDHRDH"/>
</dbReference>
<comment type="similarity">
    <text evidence="1 4">Belongs to the short-chain dehydrogenases/reductases (SDR) family.</text>
</comment>
<dbReference type="Pfam" id="PF00106">
    <property type="entry name" value="adh_short"/>
    <property type="match status" value="1"/>
</dbReference>
<dbReference type="FunFam" id="3.40.50.720:FF:000261">
    <property type="entry name" value="NADPH-dependent 1-acyldihydroxyacetone phosphate reductase"/>
    <property type="match status" value="1"/>
</dbReference>
<keyword evidence="6" id="KW-1185">Reference proteome</keyword>
<dbReference type="PRINTS" id="PR00080">
    <property type="entry name" value="SDRFAMILY"/>
</dbReference>
<dbReference type="InterPro" id="IPR002347">
    <property type="entry name" value="SDR_fam"/>
</dbReference>
<dbReference type="PROSITE" id="PS00061">
    <property type="entry name" value="ADH_SHORT"/>
    <property type="match status" value="1"/>
</dbReference>
<organism evidence="5 6">
    <name type="scientific">Lachancea nothofagi CBS 11611</name>
    <dbReference type="NCBI Taxonomy" id="1266666"/>
    <lineage>
        <taxon>Eukaryota</taxon>
        <taxon>Fungi</taxon>
        <taxon>Dikarya</taxon>
        <taxon>Ascomycota</taxon>
        <taxon>Saccharomycotina</taxon>
        <taxon>Saccharomycetes</taxon>
        <taxon>Saccharomycetales</taxon>
        <taxon>Saccharomycetaceae</taxon>
        <taxon>Lachancea</taxon>
    </lineage>
</organism>
<protein>
    <submittedName>
        <fullName evidence="5">LANO_0G04544g1_1</fullName>
    </submittedName>
</protein>
<keyword evidence="3" id="KW-0560">Oxidoreductase</keyword>
<dbReference type="CDD" id="cd05374">
    <property type="entry name" value="17beta-HSD-like_SDR_c"/>
    <property type="match status" value="1"/>
</dbReference>
<dbReference type="PANTHER" id="PTHR44169:SF6">
    <property type="entry name" value="NADPH-DEPENDENT 1-ACYLDIHYDROXYACETONE PHOSPHATE REDUCTASE"/>
    <property type="match status" value="1"/>
</dbReference>
<dbReference type="AlphaFoldDB" id="A0A1G4KG62"/>
<dbReference type="GO" id="GO:0019433">
    <property type="term" value="P:triglyceride catabolic process"/>
    <property type="evidence" value="ECO:0007669"/>
    <property type="project" value="TreeGrafter"/>
</dbReference>
<dbReference type="GO" id="GO:0000140">
    <property type="term" value="F:acylglycerone-phosphate reductase (NADP+) activity"/>
    <property type="evidence" value="ECO:0007669"/>
    <property type="project" value="TreeGrafter"/>
</dbReference>
<dbReference type="GO" id="GO:0006654">
    <property type="term" value="P:phosphatidic acid biosynthetic process"/>
    <property type="evidence" value="ECO:0007669"/>
    <property type="project" value="TreeGrafter"/>
</dbReference>
<dbReference type="OrthoDB" id="2102561at2759"/>
<dbReference type="PANTHER" id="PTHR44169">
    <property type="entry name" value="NADPH-DEPENDENT 1-ACYLDIHYDROXYACETONE PHOSPHATE REDUCTASE"/>
    <property type="match status" value="1"/>
</dbReference>
<reference evidence="6" key="1">
    <citation type="submission" date="2016-03" db="EMBL/GenBank/DDBJ databases">
        <authorList>
            <person name="Devillers Hugo."/>
        </authorList>
    </citation>
    <scope>NUCLEOTIDE SEQUENCE [LARGE SCALE GENOMIC DNA]</scope>
</reference>
<evidence type="ECO:0000256" key="3">
    <source>
        <dbReference type="ARBA" id="ARBA00023002"/>
    </source>
</evidence>
<dbReference type="EMBL" id="LT598453">
    <property type="protein sequence ID" value="SCV03506.1"/>
    <property type="molecule type" value="Genomic_DNA"/>
</dbReference>
<evidence type="ECO:0000313" key="6">
    <source>
        <dbReference type="Proteomes" id="UP000189911"/>
    </source>
</evidence>
<dbReference type="Gene3D" id="3.40.50.720">
    <property type="entry name" value="NAD(P)-binding Rossmann-like Domain"/>
    <property type="match status" value="1"/>
</dbReference>
<evidence type="ECO:0000256" key="1">
    <source>
        <dbReference type="ARBA" id="ARBA00006484"/>
    </source>
</evidence>
<dbReference type="SUPFAM" id="SSF51735">
    <property type="entry name" value="NAD(P)-binding Rossmann-fold domains"/>
    <property type="match status" value="1"/>
</dbReference>
<evidence type="ECO:0000313" key="5">
    <source>
        <dbReference type="EMBL" id="SCV03506.1"/>
    </source>
</evidence>
<name>A0A1G4KG62_9SACH</name>
<dbReference type="Proteomes" id="UP000189911">
    <property type="component" value="Chromosome G"/>
</dbReference>